<dbReference type="EMBL" id="CP012542">
    <property type="protein sequence ID" value="QCD45376.1"/>
    <property type="molecule type" value="Genomic_DNA"/>
</dbReference>
<name>A0A6G5QIR1_9BACT</name>
<reference evidence="1 2" key="1">
    <citation type="submission" date="2016-07" db="EMBL/GenBank/DDBJ databases">
        <title>Comparative genomics of the Campylobacter concisus group.</title>
        <authorList>
            <person name="Miller W.G."/>
            <person name="Yee E."/>
            <person name="Chapman M.H."/>
            <person name="Huynh S."/>
            <person name="Bono J.L."/>
            <person name="On S.L.W."/>
            <person name="StLeger J."/>
            <person name="Foster G."/>
            <person name="Parker C.T."/>
        </authorList>
    </citation>
    <scope>NUCLEOTIDE SEQUENCE [LARGE SCALE GENOMIC DNA]</scope>
    <source>
        <strain evidence="1 2">CCUG 21559</strain>
    </source>
</reference>
<accession>A0A6G5QIR1</accession>
<dbReference type="SUPFAM" id="SSF89155">
    <property type="entry name" value="TorD-like"/>
    <property type="match status" value="1"/>
</dbReference>
<protein>
    <submittedName>
        <fullName evidence="1">Uncharacterized protein</fullName>
    </submittedName>
</protein>
<dbReference type="AlphaFoldDB" id="A0A6G5QIR1"/>
<dbReference type="Proteomes" id="UP000503264">
    <property type="component" value="Chromosome"/>
</dbReference>
<gene>
    <name evidence="1" type="ORF">CMUC_1626</name>
</gene>
<organism evidence="1 2">
    <name type="scientific">Campylobacter mucosalis CCUG 21559</name>
    <dbReference type="NCBI Taxonomy" id="1032067"/>
    <lineage>
        <taxon>Bacteria</taxon>
        <taxon>Pseudomonadati</taxon>
        <taxon>Campylobacterota</taxon>
        <taxon>Epsilonproteobacteria</taxon>
        <taxon>Campylobacterales</taxon>
        <taxon>Campylobacteraceae</taxon>
        <taxon>Campylobacter</taxon>
    </lineage>
</organism>
<dbReference type="InterPro" id="IPR036411">
    <property type="entry name" value="TorD-like_sf"/>
</dbReference>
<sequence length="182" mass="20728">MKLGEIYSVISLIFAKNFNEVPDINDVLRIRKSSKWPIVTDSDAYKLGSDEYAKFLENESIALIGDDFINLKKFFNADYYIEGASADIEKFYKMCGFAPKFGVTSSVSNQFLLIASILKNELNNNTATLLTKFITAYFLPYVTLLQKDIVANASSHYYLAMGYFLKDYCDELMKIFSIKQKG</sequence>
<proteinExistence type="predicted"/>
<dbReference type="RefSeq" id="WP_171994127.1">
    <property type="nucleotide sequence ID" value="NZ_CP012542.1"/>
</dbReference>
<keyword evidence="2" id="KW-1185">Reference proteome</keyword>
<evidence type="ECO:0000313" key="1">
    <source>
        <dbReference type="EMBL" id="QCD45376.1"/>
    </source>
</evidence>
<evidence type="ECO:0000313" key="2">
    <source>
        <dbReference type="Proteomes" id="UP000503264"/>
    </source>
</evidence>